<evidence type="ECO:0000259" key="4">
    <source>
        <dbReference type="Pfam" id="PF04083"/>
    </source>
</evidence>
<dbReference type="GeneID" id="113520935"/>
<keyword evidence="2" id="KW-0443">Lipid metabolism</keyword>
<evidence type="ECO:0000256" key="1">
    <source>
        <dbReference type="ARBA" id="ARBA00010701"/>
    </source>
</evidence>
<feature type="signal peptide" evidence="3">
    <location>
        <begin position="1"/>
        <end position="20"/>
    </location>
</feature>
<accession>A0ABM3MUF7</accession>
<reference evidence="6" key="1">
    <citation type="submission" date="2025-08" db="UniProtKB">
        <authorList>
            <consortium name="RefSeq"/>
        </authorList>
    </citation>
    <scope>IDENTIFICATION</scope>
    <source>
        <tissue evidence="6">Whole larvae</tissue>
    </source>
</reference>
<dbReference type="RefSeq" id="XP_052754992.1">
    <property type="nucleotide sequence ID" value="XM_052899032.1"/>
</dbReference>
<name>A0ABM3MUF7_GALME</name>
<keyword evidence="3" id="KW-0732">Signal</keyword>
<proteinExistence type="inferred from homology"/>
<evidence type="ECO:0000256" key="2">
    <source>
        <dbReference type="PIRNR" id="PIRNR000862"/>
    </source>
</evidence>
<dbReference type="Gene3D" id="3.40.50.1820">
    <property type="entry name" value="alpha/beta hydrolase"/>
    <property type="match status" value="1"/>
</dbReference>
<dbReference type="PANTHER" id="PTHR11005">
    <property type="entry name" value="LYSOSOMAL ACID LIPASE-RELATED"/>
    <property type="match status" value="1"/>
</dbReference>
<feature type="domain" description="Partial AB-hydrolase lipase" evidence="4">
    <location>
        <begin position="52"/>
        <end position="114"/>
    </location>
</feature>
<keyword evidence="2" id="KW-0442">Lipid degradation</keyword>
<organism evidence="5 6">
    <name type="scientific">Galleria mellonella</name>
    <name type="common">Greater wax moth</name>
    <dbReference type="NCBI Taxonomy" id="7137"/>
    <lineage>
        <taxon>Eukaryota</taxon>
        <taxon>Metazoa</taxon>
        <taxon>Ecdysozoa</taxon>
        <taxon>Arthropoda</taxon>
        <taxon>Hexapoda</taxon>
        <taxon>Insecta</taxon>
        <taxon>Pterygota</taxon>
        <taxon>Neoptera</taxon>
        <taxon>Endopterygota</taxon>
        <taxon>Lepidoptera</taxon>
        <taxon>Glossata</taxon>
        <taxon>Ditrysia</taxon>
        <taxon>Pyraloidea</taxon>
        <taxon>Pyralidae</taxon>
        <taxon>Galleriinae</taxon>
        <taxon>Galleria</taxon>
    </lineage>
</organism>
<keyword evidence="5" id="KW-1185">Reference proteome</keyword>
<dbReference type="Pfam" id="PF04083">
    <property type="entry name" value="Abhydro_lipase"/>
    <property type="match status" value="1"/>
</dbReference>
<dbReference type="PIRSF" id="PIRSF000862">
    <property type="entry name" value="Steryl_ester_lip"/>
    <property type="match status" value="1"/>
</dbReference>
<gene>
    <name evidence="6" type="primary">LOC113520935</name>
</gene>
<evidence type="ECO:0000313" key="5">
    <source>
        <dbReference type="Proteomes" id="UP001652740"/>
    </source>
</evidence>
<evidence type="ECO:0000313" key="6">
    <source>
        <dbReference type="RefSeq" id="XP_052754992.1"/>
    </source>
</evidence>
<dbReference type="InterPro" id="IPR006693">
    <property type="entry name" value="AB_hydrolase_lipase"/>
</dbReference>
<dbReference type="Proteomes" id="UP001652740">
    <property type="component" value="Unplaced"/>
</dbReference>
<feature type="chain" id="PRO_5046885904" description="Lipase" evidence="3">
    <location>
        <begin position="21"/>
        <end position="438"/>
    </location>
</feature>
<dbReference type="InterPro" id="IPR029058">
    <property type="entry name" value="AB_hydrolase_fold"/>
</dbReference>
<sequence>MWRGTFLFLCFGLAVAIVGASPNAESLETLYKTALSGSRISDNVQEDARLDVPDLIRKYNYPIEVHNVTTEDGYILEIHRIPHGRDNNNDPNVRRPVVFLMHGLLCSSADWVLMGPGDGFAYLLAEAGFDVWMGNGRGNYYSRRHVTLNPNAIFNTRFWEFSWDEIGNIDLPTMIDYALETTGRDRLHYVGHSQGTTSFFVMGSLRPEYNDKIISMHAFAPVAYMAHNRNPLLLVLAPFSNNLESLGALIGLGEFLPNSIILTWAGQSFCLDEVVFQPICSNILFLIGGWSESQQNTTMLPVKFGHTPAGVSVRQLAHYGQGIADKGFRRYDHGSRRANRRAYGTRRPPAYDLSKVTAPVFLHYVDKDPLAHVNDVDRLFRELGRPVGKFRVPLRTFSHLDFLWGIDAQELVYDRTINLIRSLETNGLDEEILKNTEQ</sequence>
<comment type="similarity">
    <text evidence="1 2">Belongs to the AB hydrolase superfamily. Lipase family.</text>
</comment>
<evidence type="ECO:0000256" key="3">
    <source>
        <dbReference type="SAM" id="SignalP"/>
    </source>
</evidence>
<dbReference type="SUPFAM" id="SSF53474">
    <property type="entry name" value="alpha/beta-Hydrolases"/>
    <property type="match status" value="1"/>
</dbReference>
<dbReference type="InterPro" id="IPR025483">
    <property type="entry name" value="Lipase_euk"/>
</dbReference>
<keyword evidence="2" id="KW-0378">Hydrolase</keyword>
<protein>
    <recommendedName>
        <fullName evidence="2">Lipase</fullName>
    </recommendedName>
</protein>